<keyword evidence="9" id="KW-0472">Membrane</keyword>
<dbReference type="PANTHER" id="PTHR19300:SF57">
    <property type="entry name" value="BETA-1,4-N-ACETYLGALACTOSAMINYLTRANSFERASE"/>
    <property type="match status" value="1"/>
</dbReference>
<dbReference type="EC" id="2.4.1.-" evidence="11"/>
<dbReference type="GO" id="GO:0005794">
    <property type="term" value="C:Golgi apparatus"/>
    <property type="evidence" value="ECO:0007669"/>
    <property type="project" value="TreeGrafter"/>
</dbReference>
<dbReference type="OrthoDB" id="10016069at2759"/>
<sequence>VLAGQSAVCSTKQRTPQSTQRKLNLTAPTWEEIIARHTPGTSIHDAAKLCSEGSCTPLSSLYHIPTPDTVPPALWRPNNCTSSQAVALLIPYRNREMNLRIFLNNMFSFLCNQQLEYSIIIVEQLENTSFNRAALFNIGFRESERIRRFDCFILHDVDKLPEDEYLPYRCESNPVHLSGALDIFGYGMPYKEFFGGVSAISRDQMIRIRGLSNKYYGWGGEDDDLAQRLVHMRYQIKRHPLEFSRYTSIFHEPDKRNEKNPARHDLLKSAETRMMVDGYPETRYTITFAGPKLNGLIYWISVKIPEDM</sequence>
<dbReference type="SUPFAM" id="SSF53448">
    <property type="entry name" value="Nucleotide-diphospho-sugar transferases"/>
    <property type="match status" value="1"/>
</dbReference>
<comment type="similarity">
    <text evidence="3 11">Belongs to the glycosyltransferase 7 family.</text>
</comment>
<proteinExistence type="inferred from homology"/>
<dbReference type="PRINTS" id="PR02050">
    <property type="entry name" value="B14GALTRFASE"/>
</dbReference>
<dbReference type="GeneID" id="20327291"/>
<dbReference type="EMBL" id="KL596657">
    <property type="protein sequence ID" value="KER30670.1"/>
    <property type="molecule type" value="Genomic_DNA"/>
</dbReference>
<dbReference type="GO" id="GO:0016020">
    <property type="term" value="C:membrane"/>
    <property type="evidence" value="ECO:0007669"/>
    <property type="project" value="UniProtKB-SubCell"/>
</dbReference>
<keyword evidence="15" id="KW-1185">Reference proteome</keyword>
<dbReference type="Pfam" id="PF02709">
    <property type="entry name" value="Glyco_transf_7C"/>
    <property type="match status" value="1"/>
</dbReference>
<keyword evidence="5 11" id="KW-0808">Transferase</keyword>
<evidence type="ECO:0000256" key="4">
    <source>
        <dbReference type="ARBA" id="ARBA00022676"/>
    </source>
</evidence>
<dbReference type="AlphaFoldDB" id="A0A075A531"/>
<dbReference type="PANTHER" id="PTHR19300">
    <property type="entry name" value="BETA-1,4-GALACTOSYLTRANSFERASE"/>
    <property type="match status" value="1"/>
</dbReference>
<evidence type="ECO:0000256" key="5">
    <source>
        <dbReference type="ARBA" id="ARBA00022679"/>
    </source>
</evidence>
<dbReference type="UniPathway" id="UPA00378"/>
<dbReference type="Pfam" id="PF13733">
    <property type="entry name" value="Glyco_transf_7N"/>
    <property type="match status" value="1"/>
</dbReference>
<comment type="function">
    <text evidence="11">Catalyses the transfer of galactose onto proteins or lipids.</text>
</comment>
<evidence type="ECO:0000256" key="9">
    <source>
        <dbReference type="ARBA" id="ARBA00023136"/>
    </source>
</evidence>
<evidence type="ECO:0000259" key="13">
    <source>
        <dbReference type="Pfam" id="PF13733"/>
    </source>
</evidence>
<dbReference type="InterPro" id="IPR003859">
    <property type="entry name" value="Galactosyl_T"/>
</dbReference>
<reference evidence="14 15" key="1">
    <citation type="submission" date="2013-11" db="EMBL/GenBank/DDBJ databases">
        <title>Opisthorchis viverrini - life in the bile duct.</title>
        <authorList>
            <person name="Young N.D."/>
            <person name="Nagarajan N."/>
            <person name="Lin S.J."/>
            <person name="Korhonen P.K."/>
            <person name="Jex A.R."/>
            <person name="Hall R.S."/>
            <person name="Safavi-Hemami H."/>
            <person name="Kaewkong W."/>
            <person name="Bertrand D."/>
            <person name="Gao S."/>
            <person name="Seet Q."/>
            <person name="Wongkham S."/>
            <person name="Teh B.T."/>
            <person name="Wongkham C."/>
            <person name="Intapan P.M."/>
            <person name="Maleewong W."/>
            <person name="Yang X."/>
            <person name="Hu M."/>
            <person name="Wang Z."/>
            <person name="Hofmann A."/>
            <person name="Sternberg P.W."/>
            <person name="Tan P."/>
            <person name="Wang J."/>
            <person name="Gasser R.B."/>
        </authorList>
    </citation>
    <scope>NUCLEOTIDE SEQUENCE [LARGE SCALE GENOMIC DNA]</scope>
</reference>
<dbReference type="CTD" id="20327291"/>
<evidence type="ECO:0000313" key="15">
    <source>
        <dbReference type="Proteomes" id="UP000054324"/>
    </source>
</evidence>
<feature type="domain" description="Galactosyltransferase C-terminal" evidence="12">
    <location>
        <begin position="176"/>
        <end position="252"/>
    </location>
</feature>
<evidence type="ECO:0000256" key="3">
    <source>
        <dbReference type="ARBA" id="ARBA00005735"/>
    </source>
</evidence>
<dbReference type="KEGG" id="ovi:T265_13123"/>
<dbReference type="InterPro" id="IPR029044">
    <property type="entry name" value="Nucleotide-diphossugar_trans"/>
</dbReference>
<keyword evidence="8" id="KW-1133">Transmembrane helix</keyword>
<evidence type="ECO:0000256" key="11">
    <source>
        <dbReference type="RuleBase" id="RU368121"/>
    </source>
</evidence>
<accession>A0A075A531</accession>
<keyword evidence="4 11" id="KW-0328">Glycosyltransferase</keyword>
<dbReference type="GO" id="GO:0005975">
    <property type="term" value="P:carbohydrate metabolic process"/>
    <property type="evidence" value="ECO:0007669"/>
    <property type="project" value="InterPro"/>
</dbReference>
<dbReference type="Proteomes" id="UP000054324">
    <property type="component" value="Unassembled WGS sequence"/>
</dbReference>
<comment type="pathway">
    <text evidence="2 11">Protein modification; protein glycosylation.</text>
</comment>
<name>A0A075A531_OPIVI</name>
<organism evidence="14 15">
    <name type="scientific">Opisthorchis viverrini</name>
    <name type="common">Southeast Asian liver fluke</name>
    <dbReference type="NCBI Taxonomy" id="6198"/>
    <lineage>
        <taxon>Eukaryota</taxon>
        <taxon>Metazoa</taxon>
        <taxon>Spiralia</taxon>
        <taxon>Lophotrochozoa</taxon>
        <taxon>Platyhelminthes</taxon>
        <taxon>Trematoda</taxon>
        <taxon>Digenea</taxon>
        <taxon>Opisthorchiida</taxon>
        <taxon>Opisthorchiata</taxon>
        <taxon>Opisthorchiidae</taxon>
        <taxon>Opisthorchis</taxon>
    </lineage>
</organism>
<dbReference type="Gene3D" id="3.90.550.10">
    <property type="entry name" value="Spore Coat Polysaccharide Biosynthesis Protein SpsA, Chain A"/>
    <property type="match status" value="1"/>
</dbReference>
<feature type="domain" description="Galactosyltransferase N-terminal" evidence="13">
    <location>
        <begin position="73"/>
        <end position="171"/>
    </location>
</feature>
<feature type="non-terminal residue" evidence="14">
    <location>
        <position position="1"/>
    </location>
</feature>
<evidence type="ECO:0000256" key="10">
    <source>
        <dbReference type="ARBA" id="ARBA00023180"/>
    </source>
</evidence>
<protein>
    <recommendedName>
        <fullName evidence="11">Beta-1,4-galactosyltransferase</fullName>
        <ecNumber evidence="11">2.4.1.-</ecNumber>
    </recommendedName>
</protein>
<dbReference type="InterPro" id="IPR027791">
    <property type="entry name" value="Galactosyl_T_C"/>
</dbReference>
<evidence type="ECO:0000256" key="6">
    <source>
        <dbReference type="ARBA" id="ARBA00022692"/>
    </source>
</evidence>
<dbReference type="GO" id="GO:0008378">
    <property type="term" value="F:galactosyltransferase activity"/>
    <property type="evidence" value="ECO:0007669"/>
    <property type="project" value="TreeGrafter"/>
</dbReference>
<dbReference type="STRING" id="6198.A0A075A531"/>
<evidence type="ECO:0000256" key="1">
    <source>
        <dbReference type="ARBA" id="ARBA00004606"/>
    </source>
</evidence>
<keyword evidence="7 11" id="KW-0735">Signal-anchor</keyword>
<keyword evidence="6" id="KW-0812">Transmembrane</keyword>
<dbReference type="RefSeq" id="XP_009165579.1">
    <property type="nucleotide sequence ID" value="XM_009167315.1"/>
</dbReference>
<evidence type="ECO:0000259" key="12">
    <source>
        <dbReference type="Pfam" id="PF02709"/>
    </source>
</evidence>
<gene>
    <name evidence="14" type="ORF">T265_13123</name>
</gene>
<evidence type="ECO:0000313" key="14">
    <source>
        <dbReference type="EMBL" id="KER30670.1"/>
    </source>
</evidence>
<evidence type="ECO:0000256" key="2">
    <source>
        <dbReference type="ARBA" id="ARBA00004922"/>
    </source>
</evidence>
<keyword evidence="10 11" id="KW-0325">Glycoprotein</keyword>
<dbReference type="InterPro" id="IPR027995">
    <property type="entry name" value="Galactosyl_T_N"/>
</dbReference>
<evidence type="ECO:0000256" key="7">
    <source>
        <dbReference type="ARBA" id="ARBA00022968"/>
    </source>
</evidence>
<comment type="subcellular location">
    <subcellularLocation>
        <location evidence="1">Membrane</location>
        <topology evidence="1">Single-pass type II membrane protein</topology>
    </subcellularLocation>
</comment>
<evidence type="ECO:0000256" key="8">
    <source>
        <dbReference type="ARBA" id="ARBA00022989"/>
    </source>
</evidence>